<evidence type="ECO:0000313" key="1">
    <source>
        <dbReference type="EMBL" id="TFK86757.1"/>
    </source>
</evidence>
<dbReference type="Proteomes" id="UP000308197">
    <property type="component" value="Unassembled WGS sequence"/>
</dbReference>
<dbReference type="AlphaFoldDB" id="A0A5C3PCP9"/>
<keyword evidence="2" id="KW-1185">Reference proteome</keyword>
<sequence>MDRQLTFSSNATIPGSSAESQPLYRITVNGAPGMPISYRTVQENVSDQCIRSFDQWKENIEDYLPELQYDRQSLRLDESLPQRKCAQDMPLPPRREPFKLGHLMYLFVKVQRQEYEENGIGTWSPKIEPLRKVKISQAPSYQERDT</sequence>
<dbReference type="InParanoid" id="A0A5C3PCP9"/>
<evidence type="ECO:0000313" key="2">
    <source>
        <dbReference type="Proteomes" id="UP000308197"/>
    </source>
</evidence>
<organism evidence="1 2">
    <name type="scientific">Polyporus arcularius HHB13444</name>
    <dbReference type="NCBI Taxonomy" id="1314778"/>
    <lineage>
        <taxon>Eukaryota</taxon>
        <taxon>Fungi</taxon>
        <taxon>Dikarya</taxon>
        <taxon>Basidiomycota</taxon>
        <taxon>Agaricomycotina</taxon>
        <taxon>Agaricomycetes</taxon>
        <taxon>Polyporales</taxon>
        <taxon>Polyporaceae</taxon>
        <taxon>Polyporus</taxon>
    </lineage>
</organism>
<name>A0A5C3PCP9_9APHY</name>
<proteinExistence type="predicted"/>
<accession>A0A5C3PCP9</accession>
<protein>
    <submittedName>
        <fullName evidence="1">Uncharacterized protein</fullName>
    </submittedName>
</protein>
<reference evidence="1 2" key="1">
    <citation type="journal article" date="2019" name="Nat. Ecol. Evol.">
        <title>Megaphylogeny resolves global patterns of mushroom evolution.</title>
        <authorList>
            <person name="Varga T."/>
            <person name="Krizsan K."/>
            <person name="Foldi C."/>
            <person name="Dima B."/>
            <person name="Sanchez-Garcia M."/>
            <person name="Sanchez-Ramirez S."/>
            <person name="Szollosi G.J."/>
            <person name="Szarkandi J.G."/>
            <person name="Papp V."/>
            <person name="Albert L."/>
            <person name="Andreopoulos W."/>
            <person name="Angelini C."/>
            <person name="Antonin V."/>
            <person name="Barry K.W."/>
            <person name="Bougher N.L."/>
            <person name="Buchanan P."/>
            <person name="Buyck B."/>
            <person name="Bense V."/>
            <person name="Catcheside P."/>
            <person name="Chovatia M."/>
            <person name="Cooper J."/>
            <person name="Damon W."/>
            <person name="Desjardin D."/>
            <person name="Finy P."/>
            <person name="Geml J."/>
            <person name="Haridas S."/>
            <person name="Hughes K."/>
            <person name="Justo A."/>
            <person name="Karasinski D."/>
            <person name="Kautmanova I."/>
            <person name="Kiss B."/>
            <person name="Kocsube S."/>
            <person name="Kotiranta H."/>
            <person name="LaButti K.M."/>
            <person name="Lechner B.E."/>
            <person name="Liimatainen K."/>
            <person name="Lipzen A."/>
            <person name="Lukacs Z."/>
            <person name="Mihaltcheva S."/>
            <person name="Morgado L.N."/>
            <person name="Niskanen T."/>
            <person name="Noordeloos M.E."/>
            <person name="Ohm R.A."/>
            <person name="Ortiz-Santana B."/>
            <person name="Ovrebo C."/>
            <person name="Racz N."/>
            <person name="Riley R."/>
            <person name="Savchenko A."/>
            <person name="Shiryaev A."/>
            <person name="Soop K."/>
            <person name="Spirin V."/>
            <person name="Szebenyi C."/>
            <person name="Tomsovsky M."/>
            <person name="Tulloss R.E."/>
            <person name="Uehling J."/>
            <person name="Grigoriev I.V."/>
            <person name="Vagvolgyi C."/>
            <person name="Papp T."/>
            <person name="Martin F.M."/>
            <person name="Miettinen O."/>
            <person name="Hibbett D.S."/>
            <person name="Nagy L.G."/>
        </authorList>
    </citation>
    <scope>NUCLEOTIDE SEQUENCE [LARGE SCALE GENOMIC DNA]</scope>
    <source>
        <strain evidence="1 2">HHB13444</strain>
    </source>
</reference>
<gene>
    <name evidence="1" type="ORF">K466DRAFT_565783</name>
</gene>
<dbReference type="EMBL" id="ML211184">
    <property type="protein sequence ID" value="TFK86757.1"/>
    <property type="molecule type" value="Genomic_DNA"/>
</dbReference>